<dbReference type="EMBL" id="CAXAMM010043522">
    <property type="protein sequence ID" value="CAK9110387.1"/>
    <property type="molecule type" value="Genomic_DNA"/>
</dbReference>
<evidence type="ECO:0000313" key="1">
    <source>
        <dbReference type="EMBL" id="CAK9110387.1"/>
    </source>
</evidence>
<accession>A0ABP0SDE2</accession>
<organism evidence="1 2">
    <name type="scientific">Durusdinium trenchii</name>
    <dbReference type="NCBI Taxonomy" id="1381693"/>
    <lineage>
        <taxon>Eukaryota</taxon>
        <taxon>Sar</taxon>
        <taxon>Alveolata</taxon>
        <taxon>Dinophyceae</taxon>
        <taxon>Suessiales</taxon>
        <taxon>Symbiodiniaceae</taxon>
        <taxon>Durusdinium</taxon>
    </lineage>
</organism>
<gene>
    <name evidence="1" type="ORF">SCF082_LOCUS51274</name>
</gene>
<protein>
    <submittedName>
        <fullName evidence="1">Uncharacterized protein</fullName>
    </submittedName>
</protein>
<feature type="non-terminal residue" evidence="1">
    <location>
        <position position="271"/>
    </location>
</feature>
<comment type="caution">
    <text evidence="1">The sequence shown here is derived from an EMBL/GenBank/DDBJ whole genome shotgun (WGS) entry which is preliminary data.</text>
</comment>
<proteinExistence type="predicted"/>
<dbReference type="Proteomes" id="UP001642464">
    <property type="component" value="Unassembled WGS sequence"/>
</dbReference>
<sequence length="271" mass="30071">MVTDPNVPGTEKITCTTLRPEWLEMPALKVSATDVGANETWAPPGSIFLAHQNAAHFALAFSLGRLESLSAVNLLHHIPTSVKEVLTTLEALQRVCGAFHACIAQFITTVPKSFADSALVEIHKVEKETKDKAAESFVVLAALDYKHINDRFQRGKTAINKLMDEKHHLVQQRGTSATVSILNELCEGVTSGEAQELLVVDLLPSRFAEWGMAAWEKQRESLAEPTKRIDVRFLSVYHSDSKDKAAHEEAMRGKIMKEWWDSCELAGPKSR</sequence>
<evidence type="ECO:0000313" key="2">
    <source>
        <dbReference type="Proteomes" id="UP001642464"/>
    </source>
</evidence>
<name>A0ABP0SDE2_9DINO</name>
<reference evidence="1 2" key="1">
    <citation type="submission" date="2024-02" db="EMBL/GenBank/DDBJ databases">
        <authorList>
            <person name="Chen Y."/>
            <person name="Shah S."/>
            <person name="Dougan E. K."/>
            <person name="Thang M."/>
            <person name="Chan C."/>
        </authorList>
    </citation>
    <scope>NUCLEOTIDE SEQUENCE [LARGE SCALE GENOMIC DNA]</scope>
</reference>
<keyword evidence="2" id="KW-1185">Reference proteome</keyword>